<feature type="compositionally biased region" description="Low complexity" evidence="4">
    <location>
        <begin position="34"/>
        <end position="43"/>
    </location>
</feature>
<evidence type="ECO:0000256" key="2">
    <source>
        <dbReference type="ARBA" id="ARBA00005988"/>
    </source>
</evidence>
<dbReference type="GO" id="GO:0004181">
    <property type="term" value="F:metallocarboxypeptidase activity"/>
    <property type="evidence" value="ECO:0007669"/>
    <property type="project" value="InterPro"/>
</dbReference>
<organism evidence="7 8">
    <name type="scientific">Polarella glacialis</name>
    <name type="common">Dinoflagellate</name>
    <dbReference type="NCBI Taxonomy" id="89957"/>
    <lineage>
        <taxon>Eukaryota</taxon>
        <taxon>Sar</taxon>
        <taxon>Alveolata</taxon>
        <taxon>Dinophyceae</taxon>
        <taxon>Suessiales</taxon>
        <taxon>Suessiaceae</taxon>
        <taxon>Polarella</taxon>
    </lineage>
</organism>
<dbReference type="GO" id="GO:0008270">
    <property type="term" value="F:zinc ion binding"/>
    <property type="evidence" value="ECO:0007669"/>
    <property type="project" value="InterPro"/>
</dbReference>
<feature type="signal peptide" evidence="5">
    <location>
        <begin position="1"/>
        <end position="19"/>
    </location>
</feature>
<comment type="cofactor">
    <cofactor evidence="1">
        <name>Zn(2+)</name>
        <dbReference type="ChEBI" id="CHEBI:29105"/>
    </cofactor>
</comment>
<evidence type="ECO:0000259" key="6">
    <source>
        <dbReference type="PROSITE" id="PS52035"/>
    </source>
</evidence>
<dbReference type="PANTHER" id="PTHR11705:SF119">
    <property type="entry name" value="OS02G0119300 PROTEIN"/>
    <property type="match status" value="1"/>
</dbReference>
<feature type="domain" description="Peptidase M14" evidence="6">
    <location>
        <begin position="66"/>
        <end position="342"/>
    </location>
</feature>
<feature type="region of interest" description="Disordered" evidence="4">
    <location>
        <begin position="31"/>
        <end position="56"/>
    </location>
</feature>
<evidence type="ECO:0000256" key="1">
    <source>
        <dbReference type="ARBA" id="ARBA00001947"/>
    </source>
</evidence>
<accession>A0A813I8K9</accession>
<proteinExistence type="inferred from homology"/>
<dbReference type="SUPFAM" id="SSF53187">
    <property type="entry name" value="Zn-dependent exopeptidases"/>
    <property type="match status" value="1"/>
</dbReference>
<dbReference type="AlphaFoldDB" id="A0A813I8K9"/>
<dbReference type="GO" id="GO:0006508">
    <property type="term" value="P:proteolysis"/>
    <property type="evidence" value="ECO:0007669"/>
    <property type="project" value="InterPro"/>
</dbReference>
<reference evidence="7" key="1">
    <citation type="submission" date="2021-02" db="EMBL/GenBank/DDBJ databases">
        <authorList>
            <person name="Dougan E. K."/>
            <person name="Rhodes N."/>
            <person name="Thang M."/>
            <person name="Chan C."/>
        </authorList>
    </citation>
    <scope>NUCLEOTIDE SEQUENCE</scope>
</reference>
<evidence type="ECO:0000313" key="7">
    <source>
        <dbReference type="EMBL" id="CAE8646487.1"/>
    </source>
</evidence>
<feature type="active site" description="Proton donor/acceptor" evidence="3">
    <location>
        <position position="313"/>
    </location>
</feature>
<feature type="chain" id="PRO_5032326038" description="Peptidase M14 domain-containing protein" evidence="5">
    <location>
        <begin position="20"/>
        <end position="424"/>
    </location>
</feature>
<dbReference type="CDD" id="cd06227">
    <property type="entry name" value="M14-CPA-like"/>
    <property type="match status" value="1"/>
</dbReference>
<dbReference type="InterPro" id="IPR034269">
    <property type="entry name" value="At5g42320_M14_CPD"/>
</dbReference>
<evidence type="ECO:0000313" key="8">
    <source>
        <dbReference type="Proteomes" id="UP000626109"/>
    </source>
</evidence>
<evidence type="ECO:0000256" key="4">
    <source>
        <dbReference type="SAM" id="MobiDB-lite"/>
    </source>
</evidence>
<dbReference type="Proteomes" id="UP000626109">
    <property type="component" value="Unassembled WGS sequence"/>
</dbReference>
<comment type="caution">
    <text evidence="7">The sequence shown here is derived from an EMBL/GenBank/DDBJ whole genome shotgun (WGS) entry which is preliminary data.</text>
</comment>
<dbReference type="PROSITE" id="PS52035">
    <property type="entry name" value="PEPTIDASE_M14"/>
    <property type="match status" value="1"/>
</dbReference>
<name>A0A813I8K9_POLGL</name>
<evidence type="ECO:0000256" key="5">
    <source>
        <dbReference type="SAM" id="SignalP"/>
    </source>
</evidence>
<dbReference type="InterPro" id="IPR000834">
    <property type="entry name" value="Peptidase_M14"/>
</dbReference>
<dbReference type="SMART" id="SM00631">
    <property type="entry name" value="Zn_pept"/>
    <property type="match status" value="1"/>
</dbReference>
<gene>
    <name evidence="7" type="ORF">PGLA2088_LOCUS4853</name>
</gene>
<dbReference type="EMBL" id="CAJNNW010004497">
    <property type="protein sequence ID" value="CAE8646487.1"/>
    <property type="molecule type" value="Genomic_DNA"/>
</dbReference>
<evidence type="ECO:0000256" key="3">
    <source>
        <dbReference type="PROSITE-ProRule" id="PRU01379"/>
    </source>
</evidence>
<comment type="similarity">
    <text evidence="2 3">Belongs to the peptidase M14 family.</text>
</comment>
<sequence length="424" mass="47199">MFAFQCCLLALLGVAPSVAFVEGRDRRVRLPAGTASSSQATSSFLGTPQSHEAETHRSGIQHEYPFYHTSDELRAEAKSLVDSCNGAGSFWSVNESGVSIDVVRVRAKTATPVNKVFIMFGEHSRELISPESGLALLRMLCGSDTSRASLVAQTLKDSEFEIVLNGNPNSRRKVEQGEYCIRTNPDGVDLNRNWDEEWKKGSEGFGFESNPGPKPFSEPETRLFRQLVTDYLPTTFLTVHSGTRGLYMPWAYDTEHLATRNQKSMMQVIRQLDAKHCQCPYGAAGKEVGYSCPGTSIDYVYDRLNASFAFAFEIYVDPGEDASLKKRWDEKVASGEAALLQDGRAQLAHQTFSSLFKEHQSDFVQSRERDASSQAALRESSCFAQYNPMTEDLYKSTVGNWAEAYLQMAQMTVQQMQHSEGQSS</sequence>
<dbReference type="GO" id="GO:0005615">
    <property type="term" value="C:extracellular space"/>
    <property type="evidence" value="ECO:0007669"/>
    <property type="project" value="TreeGrafter"/>
</dbReference>
<protein>
    <recommendedName>
        <fullName evidence="6">Peptidase M14 domain-containing protein</fullName>
    </recommendedName>
</protein>
<dbReference type="Pfam" id="PF00246">
    <property type="entry name" value="Peptidase_M14"/>
    <property type="match status" value="1"/>
</dbReference>
<dbReference type="PANTHER" id="PTHR11705">
    <property type="entry name" value="PROTEASE FAMILY M14 CARBOXYPEPTIDASE A,B"/>
    <property type="match status" value="1"/>
</dbReference>
<keyword evidence="5" id="KW-0732">Signal</keyword>
<dbReference type="Gene3D" id="3.40.630.10">
    <property type="entry name" value="Zn peptidases"/>
    <property type="match status" value="1"/>
</dbReference>